<reference evidence="2 4" key="1">
    <citation type="submission" date="2019-07" db="EMBL/GenBank/DDBJ databases">
        <title>Whole genome shotgun sequence of Cellulomonas hominis NBRC 16055.</title>
        <authorList>
            <person name="Hosoyama A."/>
            <person name="Uohara A."/>
            <person name="Ohji S."/>
            <person name="Ichikawa N."/>
        </authorList>
    </citation>
    <scope>NUCLEOTIDE SEQUENCE [LARGE SCALE GENOMIC DNA]</scope>
    <source>
        <strain evidence="2 4">NBRC 16055</strain>
    </source>
</reference>
<dbReference type="Gene3D" id="3.40.50.300">
    <property type="entry name" value="P-loop containing nucleotide triphosphate hydrolases"/>
    <property type="match status" value="1"/>
</dbReference>
<keyword evidence="4" id="KW-1185">Reference proteome</keyword>
<evidence type="ECO:0000313" key="3">
    <source>
        <dbReference type="EMBL" id="MBB5474680.1"/>
    </source>
</evidence>
<dbReference type="Proteomes" id="UP000564629">
    <property type="component" value="Unassembled WGS sequence"/>
</dbReference>
<dbReference type="SUPFAM" id="SSF52540">
    <property type="entry name" value="P-loop containing nucleoside triphosphate hydrolases"/>
    <property type="match status" value="1"/>
</dbReference>
<proteinExistence type="predicted"/>
<dbReference type="InterPro" id="IPR027417">
    <property type="entry name" value="P-loop_NTPase"/>
</dbReference>
<dbReference type="Proteomes" id="UP000321723">
    <property type="component" value="Unassembled WGS sequence"/>
</dbReference>
<keyword evidence="1" id="KW-0812">Transmembrane</keyword>
<dbReference type="AlphaFoldDB" id="A0A511FCU5"/>
<reference evidence="3 5" key="2">
    <citation type="submission" date="2020-08" db="EMBL/GenBank/DDBJ databases">
        <title>Sequencing the genomes of 1000 actinobacteria strains.</title>
        <authorList>
            <person name="Klenk H.-P."/>
        </authorList>
    </citation>
    <scope>NUCLEOTIDE SEQUENCE [LARGE SCALE GENOMIC DNA]</scope>
    <source>
        <strain evidence="3 5">DSM 9581</strain>
    </source>
</reference>
<dbReference type="RefSeq" id="WP_146837869.1">
    <property type="nucleotide sequence ID" value="NZ_BJVQ01000029.1"/>
</dbReference>
<protein>
    <recommendedName>
        <fullName evidence="6">TraD/TraG TraM recognition site domain-containing protein</fullName>
    </recommendedName>
</protein>
<evidence type="ECO:0000313" key="4">
    <source>
        <dbReference type="Proteomes" id="UP000321723"/>
    </source>
</evidence>
<accession>A0A511FCU5</accession>
<keyword evidence="1" id="KW-0472">Membrane</keyword>
<evidence type="ECO:0000313" key="5">
    <source>
        <dbReference type="Proteomes" id="UP000564629"/>
    </source>
</evidence>
<evidence type="ECO:0000313" key="2">
    <source>
        <dbReference type="EMBL" id="GEL47079.1"/>
    </source>
</evidence>
<organism evidence="2 4">
    <name type="scientific">Cellulomonas hominis</name>
    <dbReference type="NCBI Taxonomy" id="156981"/>
    <lineage>
        <taxon>Bacteria</taxon>
        <taxon>Bacillati</taxon>
        <taxon>Actinomycetota</taxon>
        <taxon>Actinomycetes</taxon>
        <taxon>Micrococcales</taxon>
        <taxon>Cellulomonadaceae</taxon>
        <taxon>Cellulomonas</taxon>
    </lineage>
</organism>
<feature type="transmembrane region" description="Helical" evidence="1">
    <location>
        <begin position="248"/>
        <end position="269"/>
    </location>
</feature>
<evidence type="ECO:0000256" key="1">
    <source>
        <dbReference type="SAM" id="Phobius"/>
    </source>
</evidence>
<gene>
    <name evidence="2" type="ORF">CHO01_21950</name>
    <name evidence="3" type="ORF">HNR08_003416</name>
</gene>
<keyword evidence="1" id="KW-1133">Transmembrane helix</keyword>
<evidence type="ECO:0008006" key="6">
    <source>
        <dbReference type="Google" id="ProtNLM"/>
    </source>
</evidence>
<dbReference type="EMBL" id="BJVQ01000029">
    <property type="protein sequence ID" value="GEL47079.1"/>
    <property type="molecule type" value="Genomic_DNA"/>
</dbReference>
<dbReference type="EMBL" id="JACHDN010000001">
    <property type="protein sequence ID" value="MBB5474680.1"/>
    <property type="molecule type" value="Genomic_DNA"/>
</dbReference>
<comment type="caution">
    <text evidence="2">The sequence shown here is derived from an EMBL/GenBank/DDBJ whole genome shotgun (WGS) entry which is preliminary data.</text>
</comment>
<feature type="transmembrane region" description="Helical" evidence="1">
    <location>
        <begin position="215"/>
        <end position="236"/>
    </location>
</feature>
<name>A0A511FCU5_9CELL</name>
<sequence length="808" mass="84430">MKQQATSTFRLTPAGGIEANPTTFTSRASAFASASGGLGGARLLVVRDEQEVASYVQFAGAATPAVQTAAEHLAAAVAANAQLMQSPPDLGVARAIATLRVARGSATGRDTLNGVDLTEAARTLARSMDPGQWVAVTLRAPSKRETRRHRGWLEDRMGAKNPTHHSMASDAVMVTIRVGAGSQREAAQLARQVRSTMPGFDQDTRAQVEHTARGALGWTGGGLAAGAGVSFGLPLAQVADVTGLGWPAVGGLLGSVLAGVGALIAADVLPTRARRVHAAARAGALPGPASSPLLWRKAADRRDDDGNSRHVAAGYPLDRSVFKVGPQVVAGLVAPHAGAISGSARTATRATPPALTRRIGPLIGTGADGNPVHLSADDLHYGVVATGRAGSGKSQLIRSLFAWSLLERVRPCAMPGFPGARHGLIAFESKGEGAVAYEKWGAALGHAPLLVDVADPQTPGIDIFAVPGTLEDRAAFAANAMRYVFGDDAVGNQAFPAMVRVFSGAMVMTDELATRAGVRPGGSPFYYAHLLVGGQGDKVAEAIWGVINEEATRLESAGAPDRDLSAARDQLAGLFSGPTPAQRRSVVGSSENKFYQLRMSEQFWTPARPKRTWDEILTGHQVVVINTGVSRSGVIVEDTASAQVSGMLTYALRHAVLRLCTGWQEQGRYTSIFADELSLLAGTSPEVIVWLRNQGRSYGARSAFATQYMDQLHPEVRAAVTTFATMFTFRQDGFIAEDAARDAASDGSTWSGADIVGLPVFSAVLRTDVHQARVPACTVTVANFEADRAGFAASQGYGGASAPAVSAW</sequence>
<dbReference type="OrthoDB" id="3268000at2"/>